<keyword evidence="6" id="KW-1185">Reference proteome</keyword>
<keyword evidence="4" id="KW-0472">Membrane</keyword>
<feature type="compositionally biased region" description="Low complexity" evidence="3">
    <location>
        <begin position="77"/>
        <end position="97"/>
    </location>
</feature>
<dbReference type="AlphaFoldDB" id="A0A9J7KK78"/>
<dbReference type="KEGG" id="bfo:118406771"/>
<keyword evidence="4" id="KW-1133">Transmembrane helix</keyword>
<feature type="region of interest" description="Disordered" evidence="3">
    <location>
        <begin position="264"/>
        <end position="304"/>
    </location>
</feature>
<sequence>MTVVTITNIVAKVKSTLPRVSYIKAIDVYLGVCLVYVFTAVAEYAAVNHKYYTFALMQRRRKMGAMRKLRNRAGIHSFSESQESSGEMGEKGSSCGHSDGGSDDVIDLTRTGKARRRSRREDRDRKMCEERIERNKVYPEVTRNLDLEQDVTNISHDCGTGCCTDTDMSLGIENSSVEITRRAPHSYIIEIETLRPRLGRKRHRSSYHGYTKVDGDVGCVTTEIGRRRVRRMSRDAGASPNRKSTLSHETVFYSWPHHKRQLQRQGAIRHAPDCDKERSTTNTRVEEDASSSEEDSQTTSKNTKVPGGRLFLGLDKRMSKITEKFVVDKNVNRIDKISRIFFPLSFVVFNIMYLIVLYVLEMKISSD</sequence>
<dbReference type="InterPro" id="IPR006029">
    <property type="entry name" value="Neurotrans-gated_channel_TM"/>
</dbReference>
<keyword evidence="4" id="KW-0812">Transmembrane</keyword>
<feature type="region of interest" description="Disordered" evidence="3">
    <location>
        <begin position="74"/>
        <end position="124"/>
    </location>
</feature>
<dbReference type="SUPFAM" id="SSF90112">
    <property type="entry name" value="Neurotransmitter-gated ion-channel transmembrane pore"/>
    <property type="match status" value="1"/>
</dbReference>
<reference evidence="6" key="1">
    <citation type="journal article" date="2020" name="Nat. Ecol. Evol.">
        <title>Deeply conserved synteny resolves early events in vertebrate evolution.</title>
        <authorList>
            <person name="Simakov O."/>
            <person name="Marletaz F."/>
            <person name="Yue J.X."/>
            <person name="O'Connell B."/>
            <person name="Jenkins J."/>
            <person name="Brandt A."/>
            <person name="Calef R."/>
            <person name="Tung C.H."/>
            <person name="Huang T.K."/>
            <person name="Schmutz J."/>
            <person name="Satoh N."/>
            <person name="Yu J.K."/>
            <person name="Putnam N.H."/>
            <person name="Green R.E."/>
            <person name="Rokhsar D.S."/>
        </authorList>
    </citation>
    <scope>NUCLEOTIDE SEQUENCE [LARGE SCALE GENOMIC DNA]</scope>
    <source>
        <strain evidence="6">S238N-H82</strain>
    </source>
</reference>
<keyword evidence="1" id="KW-0869">Chloride channel</keyword>
<feature type="transmembrane region" description="Helical" evidence="4">
    <location>
        <begin position="340"/>
        <end position="360"/>
    </location>
</feature>
<dbReference type="InterPro" id="IPR036719">
    <property type="entry name" value="Neuro-gated_channel_TM_sf"/>
</dbReference>
<proteinExistence type="predicted"/>
<dbReference type="InterPro" id="IPR006028">
    <property type="entry name" value="GABAA/Glycine_rcpt"/>
</dbReference>
<evidence type="ECO:0000256" key="1">
    <source>
        <dbReference type="ARBA" id="ARBA00023173"/>
    </source>
</evidence>
<keyword evidence="1" id="KW-0407">Ion channel</keyword>
<evidence type="ECO:0000256" key="4">
    <source>
        <dbReference type="SAM" id="Phobius"/>
    </source>
</evidence>
<feature type="compositionally biased region" description="Basic and acidic residues" evidence="3">
    <location>
        <begin position="270"/>
        <end position="287"/>
    </location>
</feature>
<protein>
    <submittedName>
        <fullName evidence="7">Uncharacterized protein LOC118406771</fullName>
    </submittedName>
</protein>
<keyword evidence="1" id="KW-0813">Transport</keyword>
<dbReference type="RefSeq" id="XP_035662983.1">
    <property type="nucleotide sequence ID" value="XM_035807090.1"/>
</dbReference>
<dbReference type="GO" id="GO:0004888">
    <property type="term" value="F:transmembrane signaling receptor activity"/>
    <property type="evidence" value="ECO:0007669"/>
    <property type="project" value="InterPro"/>
</dbReference>
<gene>
    <name evidence="7" type="primary">LOC118406771</name>
</gene>
<dbReference type="OrthoDB" id="8890589at2759"/>
<accession>A0A9J7KK78</accession>
<dbReference type="Pfam" id="PF02932">
    <property type="entry name" value="Neur_chan_memb"/>
    <property type="match status" value="1"/>
</dbReference>
<keyword evidence="1" id="KW-0406">Ion transport</keyword>
<dbReference type="Gene3D" id="1.20.58.390">
    <property type="entry name" value="Neurotransmitter-gated ion-channel transmembrane domain"/>
    <property type="match status" value="1"/>
</dbReference>
<dbReference type="GO" id="GO:0034707">
    <property type="term" value="C:chloride channel complex"/>
    <property type="evidence" value="ECO:0007669"/>
    <property type="project" value="UniProtKB-KW"/>
</dbReference>
<dbReference type="PRINTS" id="PR00253">
    <property type="entry name" value="GABAARECEPTR"/>
</dbReference>
<dbReference type="Proteomes" id="UP000001554">
    <property type="component" value="Chromosome 2"/>
</dbReference>
<dbReference type="GeneID" id="118406771"/>
<feature type="domain" description="Neurotransmitter-gated ion-channel transmembrane" evidence="5">
    <location>
        <begin position="2"/>
        <end position="124"/>
    </location>
</feature>
<reference evidence="7" key="2">
    <citation type="submission" date="2025-08" db="UniProtKB">
        <authorList>
            <consortium name="RefSeq"/>
        </authorList>
    </citation>
    <scope>IDENTIFICATION</scope>
    <source>
        <strain evidence="7">S238N-H82</strain>
        <tissue evidence="7">Testes</tissue>
    </source>
</reference>
<feature type="transmembrane region" description="Helical" evidence="4">
    <location>
        <begin position="28"/>
        <end position="47"/>
    </location>
</feature>
<dbReference type="Gene3D" id="6.10.250.2810">
    <property type="match status" value="1"/>
</dbReference>
<dbReference type="InterPro" id="IPR038050">
    <property type="entry name" value="Neuro_actylchol_rec"/>
</dbReference>
<evidence type="ECO:0000259" key="5">
    <source>
        <dbReference type="Pfam" id="PF02932"/>
    </source>
</evidence>
<keyword evidence="2" id="KW-0868">Chloride</keyword>
<organism evidence="6 7">
    <name type="scientific">Branchiostoma floridae</name>
    <name type="common">Florida lancelet</name>
    <name type="synonym">Amphioxus</name>
    <dbReference type="NCBI Taxonomy" id="7739"/>
    <lineage>
        <taxon>Eukaryota</taxon>
        <taxon>Metazoa</taxon>
        <taxon>Chordata</taxon>
        <taxon>Cephalochordata</taxon>
        <taxon>Leptocardii</taxon>
        <taxon>Amphioxiformes</taxon>
        <taxon>Branchiostomatidae</taxon>
        <taxon>Branchiostoma</taxon>
    </lineage>
</organism>
<evidence type="ECO:0000256" key="2">
    <source>
        <dbReference type="ARBA" id="ARBA00023214"/>
    </source>
</evidence>
<evidence type="ECO:0000313" key="7">
    <source>
        <dbReference type="RefSeq" id="XP_035662983.1"/>
    </source>
</evidence>
<evidence type="ECO:0000313" key="6">
    <source>
        <dbReference type="Proteomes" id="UP000001554"/>
    </source>
</evidence>
<evidence type="ECO:0000256" key="3">
    <source>
        <dbReference type="SAM" id="MobiDB-lite"/>
    </source>
</evidence>
<name>A0A9J7KK78_BRAFL</name>
<dbReference type="GO" id="GO:0005254">
    <property type="term" value="F:chloride channel activity"/>
    <property type="evidence" value="ECO:0007669"/>
    <property type="project" value="UniProtKB-KW"/>
</dbReference>